<dbReference type="RefSeq" id="XP_007313819.1">
    <property type="nucleotide sequence ID" value="XM_007313757.1"/>
</dbReference>
<dbReference type="KEGG" id="sla:SERLADRAFT_378650"/>
<dbReference type="EMBL" id="GL945429">
    <property type="protein sequence ID" value="EGO29577.1"/>
    <property type="molecule type" value="Genomic_DNA"/>
</dbReference>
<dbReference type="GeneID" id="18810778"/>
<dbReference type="Proteomes" id="UP000008064">
    <property type="component" value="Unassembled WGS sequence"/>
</dbReference>
<gene>
    <name evidence="1" type="ORF">SERLADRAFT_378650</name>
</gene>
<protein>
    <submittedName>
        <fullName evidence="1">Uncharacterized protein</fullName>
    </submittedName>
</protein>
<proteinExistence type="predicted"/>
<name>F8NJ93_SERL9</name>
<organism>
    <name type="scientific">Serpula lacrymans var. lacrymans (strain S7.9)</name>
    <name type="common">Dry rot fungus</name>
    <dbReference type="NCBI Taxonomy" id="578457"/>
    <lineage>
        <taxon>Eukaryota</taxon>
        <taxon>Fungi</taxon>
        <taxon>Dikarya</taxon>
        <taxon>Basidiomycota</taxon>
        <taxon>Agaricomycotina</taxon>
        <taxon>Agaricomycetes</taxon>
        <taxon>Agaricomycetidae</taxon>
        <taxon>Boletales</taxon>
        <taxon>Coniophorineae</taxon>
        <taxon>Serpulaceae</taxon>
        <taxon>Serpula</taxon>
    </lineage>
</organism>
<reference evidence="1" key="1">
    <citation type="submission" date="2011-04" db="EMBL/GenBank/DDBJ databases">
        <title>Evolution of plant cell wall degrading machinery underlies the functional diversity of forest fungi.</title>
        <authorList>
            <consortium name="US DOE Joint Genome Institute (JGI-PGF)"/>
            <person name="Eastwood D.C."/>
            <person name="Floudas D."/>
            <person name="Binder M."/>
            <person name="Majcherczyk A."/>
            <person name="Schneider P."/>
            <person name="Aerts A."/>
            <person name="Asiegbu F.O."/>
            <person name="Baker S.E."/>
            <person name="Barry K."/>
            <person name="Bendiksby M."/>
            <person name="Blumentritt M."/>
            <person name="Coutinho P.M."/>
            <person name="Cullen D."/>
            <person name="Cullen D."/>
            <person name="Gathman A."/>
            <person name="Goodell B."/>
            <person name="Henrissat B."/>
            <person name="Ihrmark K."/>
            <person name="Kauserud H."/>
            <person name="Kohler A."/>
            <person name="LaButti K."/>
            <person name="Lapidus A."/>
            <person name="Lavin J.L."/>
            <person name="Lee Y.-H."/>
            <person name="Lindquist E."/>
            <person name="Lilly W."/>
            <person name="Lucas S."/>
            <person name="Morin E."/>
            <person name="Murat C."/>
            <person name="Oguiza J.A."/>
            <person name="Park J."/>
            <person name="Pisabarro A.G."/>
            <person name="Riley R."/>
            <person name="Rosling A."/>
            <person name="Salamov A."/>
            <person name="Schmidt O."/>
            <person name="Schmutz J."/>
            <person name="Skrede I."/>
            <person name="Stenlid J."/>
            <person name="Wiebenga A."/>
            <person name="Xie X."/>
            <person name="Kues U."/>
            <person name="Hibbett D.S."/>
            <person name="Hoffmeister D."/>
            <person name="Hogberg N."/>
            <person name="Martin F."/>
            <person name="Grigoriev I.V."/>
            <person name="Watkinson S.C."/>
        </authorList>
    </citation>
    <scope>NUCLEOTIDE SEQUENCE</scope>
    <source>
        <strain evidence="1">S7.9</strain>
    </source>
</reference>
<dbReference type="AlphaFoldDB" id="F8NJ93"/>
<accession>F8NJ93</accession>
<evidence type="ECO:0000313" key="1">
    <source>
        <dbReference type="EMBL" id="EGO29577.1"/>
    </source>
</evidence>
<sequence length="67" mass="7470">MHKPESLDAALKTVTAVASLRNVRRSEVTVLTASKSASQKYCWEFENLTEANTVLQNCLYNDNLPAK</sequence>
<dbReference type="HOGENOM" id="CLU_2813991_0_0_1"/>